<dbReference type="EMBL" id="JACHJB010000002">
    <property type="protein sequence ID" value="MBB6348138.1"/>
    <property type="molecule type" value="Genomic_DNA"/>
</dbReference>
<name>A0A7X0EY03_9ACTN</name>
<reference evidence="1 2" key="1">
    <citation type="submission" date="2020-08" db="EMBL/GenBank/DDBJ databases">
        <title>Sequencing the genomes of 1000 actinobacteria strains.</title>
        <authorList>
            <person name="Klenk H.-P."/>
        </authorList>
    </citation>
    <scope>NUCLEOTIDE SEQUENCE [LARGE SCALE GENOMIC DNA]</scope>
    <source>
        <strain evidence="1 2">DSM 45913</strain>
    </source>
</reference>
<organism evidence="1 2">
    <name type="scientific">Nonomuraea muscovyensis</name>
    <dbReference type="NCBI Taxonomy" id="1124761"/>
    <lineage>
        <taxon>Bacteria</taxon>
        <taxon>Bacillati</taxon>
        <taxon>Actinomycetota</taxon>
        <taxon>Actinomycetes</taxon>
        <taxon>Streptosporangiales</taxon>
        <taxon>Streptosporangiaceae</taxon>
        <taxon>Nonomuraea</taxon>
    </lineage>
</organism>
<dbReference type="AlphaFoldDB" id="A0A7X0EY03"/>
<dbReference type="Proteomes" id="UP000583800">
    <property type="component" value="Unassembled WGS sequence"/>
</dbReference>
<accession>A0A7X0EY03</accession>
<gene>
    <name evidence="1" type="ORF">FHU36_004683</name>
</gene>
<evidence type="ECO:0000313" key="2">
    <source>
        <dbReference type="Proteomes" id="UP000583800"/>
    </source>
</evidence>
<evidence type="ECO:0000313" key="1">
    <source>
        <dbReference type="EMBL" id="MBB6348138.1"/>
    </source>
</evidence>
<comment type="caution">
    <text evidence="1">The sequence shown here is derived from an EMBL/GenBank/DDBJ whole genome shotgun (WGS) entry which is preliminary data.</text>
</comment>
<protein>
    <submittedName>
        <fullName evidence="1">Uncharacterized protein</fullName>
    </submittedName>
</protein>
<proteinExistence type="predicted"/>
<keyword evidence="2" id="KW-1185">Reference proteome</keyword>
<sequence length="45" mass="4948">MCVTQGFAVLFIKGIGVEFVGREQIGAAVEWLQRAVNVGASWRPR</sequence>